<dbReference type="Pfam" id="PF11745">
    <property type="entry name" value="DUF3304"/>
    <property type="match status" value="1"/>
</dbReference>
<evidence type="ECO:0000256" key="1">
    <source>
        <dbReference type="SAM" id="MobiDB-lite"/>
    </source>
</evidence>
<dbReference type="InterPro" id="IPR021733">
    <property type="entry name" value="DUF3304"/>
</dbReference>
<organism evidence="2 3">
    <name type="scientific">Massilia aurea</name>
    <dbReference type="NCBI Taxonomy" id="373040"/>
    <lineage>
        <taxon>Bacteria</taxon>
        <taxon>Pseudomonadati</taxon>
        <taxon>Pseudomonadota</taxon>
        <taxon>Betaproteobacteria</taxon>
        <taxon>Burkholderiales</taxon>
        <taxon>Oxalobacteraceae</taxon>
        <taxon>Telluria group</taxon>
        <taxon>Massilia</taxon>
    </lineage>
</organism>
<proteinExistence type="predicted"/>
<dbReference type="RefSeq" id="WP_123072050.1">
    <property type="nucleotide sequence ID" value="NZ_JSAB01000389.1"/>
</dbReference>
<evidence type="ECO:0000313" key="3">
    <source>
        <dbReference type="Proteomes" id="UP000283254"/>
    </source>
</evidence>
<evidence type="ECO:0008006" key="4">
    <source>
        <dbReference type="Google" id="ProtNLM"/>
    </source>
</evidence>
<dbReference type="OrthoDB" id="8707794at2"/>
<gene>
    <name evidence="2" type="ORF">NM04_24980</name>
</gene>
<reference evidence="2" key="1">
    <citation type="submission" date="2014-10" db="EMBL/GenBank/DDBJ databases">
        <title>Massilia sp. genome.</title>
        <authorList>
            <person name="Xu B."/>
            <person name="Dai L."/>
            <person name="Huang Z."/>
        </authorList>
    </citation>
    <scope>NUCLEOTIDE SEQUENCE [LARGE SCALE GENOMIC DNA]</scope>
    <source>
        <strain evidence="2">CFS-1</strain>
    </source>
</reference>
<name>A0A422QDT9_9BURK</name>
<sequence>MSGNKVFLVVLVLVSTAVYVLAREEKTVGVSLHGVNHTDETFSFYLRDPENPEMISGGSGLIDPYGASGITCCAVLPREWHPGLKLKIHTTHYLEKQSEGTIPEIKEVVEAEVPQYVDGKPGEIWVLRKADGKVEVVSSDYQPDHPNWPGAIKGWPVPSIEYRRERWELHRKLTAHEVKIFTEALEELETSPLTQTREDWESTKSHSPYRLSGFSGPDDPLYIAERKMRYAEALESSKRDLQNIMEAKP</sequence>
<keyword evidence="3" id="KW-1185">Reference proteome</keyword>
<comment type="caution">
    <text evidence="2">The sequence shown here is derived from an EMBL/GenBank/DDBJ whole genome shotgun (WGS) entry which is preliminary data.</text>
</comment>
<dbReference type="Proteomes" id="UP000283254">
    <property type="component" value="Unassembled WGS sequence"/>
</dbReference>
<accession>A0A422QDT9</accession>
<protein>
    <recommendedName>
        <fullName evidence="4">DUF3304 domain-containing protein</fullName>
    </recommendedName>
</protein>
<feature type="region of interest" description="Disordered" evidence="1">
    <location>
        <begin position="192"/>
        <end position="212"/>
    </location>
</feature>
<dbReference type="EMBL" id="JSAB01000389">
    <property type="protein sequence ID" value="RNF28138.1"/>
    <property type="molecule type" value="Genomic_DNA"/>
</dbReference>
<evidence type="ECO:0000313" key="2">
    <source>
        <dbReference type="EMBL" id="RNF28138.1"/>
    </source>
</evidence>
<dbReference type="AlphaFoldDB" id="A0A422QDT9"/>